<comment type="caution">
    <text evidence="10">The sequence shown here is derived from an EMBL/GenBank/DDBJ whole genome shotgun (WGS) entry which is preliminary data.</text>
</comment>
<feature type="transmembrane region" description="Helical" evidence="8">
    <location>
        <begin position="110"/>
        <end position="131"/>
    </location>
</feature>
<evidence type="ECO:0000256" key="4">
    <source>
        <dbReference type="ARBA" id="ARBA00022475"/>
    </source>
</evidence>
<dbReference type="PANTHER" id="PTHR42718">
    <property type="entry name" value="MAJOR FACILITATOR SUPERFAMILY MULTIDRUG TRANSPORTER MFSC"/>
    <property type="match status" value="1"/>
</dbReference>
<keyword evidence="7 8" id="KW-0472">Membrane</keyword>
<comment type="subcellular location">
    <subcellularLocation>
        <location evidence="8">Cell inner membrane</location>
        <topology evidence="8">Multi-pass membrane protein</topology>
    </subcellularLocation>
    <subcellularLocation>
        <location evidence="1">Cell membrane</location>
        <topology evidence="1">Multi-pass membrane protein</topology>
    </subcellularLocation>
</comment>
<keyword evidence="3 8" id="KW-0813">Transport</keyword>
<dbReference type="InterPro" id="IPR036259">
    <property type="entry name" value="MFS_trans_sf"/>
</dbReference>
<reference evidence="10 11" key="1">
    <citation type="submission" date="2015-01" db="EMBL/GenBank/DDBJ databases">
        <title>Draft Genome Sequence of the Biocontrol and Plant Growth-Promoting Rhizobacteria (PGPR) Pseudomonas fluorescens UM270.</title>
        <authorList>
            <person name="Hernandez-Salmeron J.E."/>
            <person name="Santoyo G."/>
            <person name="Moreno-Hagelsieb G."/>
            <person name="Hernandez-Leon R."/>
        </authorList>
    </citation>
    <scope>NUCLEOTIDE SEQUENCE [LARGE SCALE GENOMIC DNA]</scope>
    <source>
        <strain evidence="10 11">UM270</strain>
    </source>
</reference>
<dbReference type="InterPro" id="IPR020846">
    <property type="entry name" value="MFS_dom"/>
</dbReference>
<feature type="transmembrane region" description="Helical" evidence="8">
    <location>
        <begin position="223"/>
        <end position="248"/>
    </location>
</feature>
<comment type="similarity">
    <text evidence="2 8">Belongs to the major facilitator superfamily. Bcr/CmlA family.</text>
</comment>
<feature type="transmembrane region" description="Helical" evidence="8">
    <location>
        <begin position="260"/>
        <end position="278"/>
    </location>
</feature>
<dbReference type="Pfam" id="PF07690">
    <property type="entry name" value="MFS_1"/>
    <property type="match status" value="1"/>
</dbReference>
<dbReference type="PATRIC" id="fig|294.124.peg.2947"/>
<dbReference type="InterPro" id="IPR011701">
    <property type="entry name" value="MFS"/>
</dbReference>
<evidence type="ECO:0000256" key="5">
    <source>
        <dbReference type="ARBA" id="ARBA00022692"/>
    </source>
</evidence>
<evidence type="ECO:0000259" key="9">
    <source>
        <dbReference type="PROSITE" id="PS50850"/>
    </source>
</evidence>
<proteinExistence type="inferred from homology"/>
<accession>A0A0D0PDC8</accession>
<feature type="transmembrane region" description="Helical" evidence="8">
    <location>
        <begin position="85"/>
        <end position="104"/>
    </location>
</feature>
<dbReference type="Proteomes" id="UP000032101">
    <property type="component" value="Unassembled WGS sequence"/>
</dbReference>
<feature type="transmembrane region" description="Helical" evidence="8">
    <location>
        <begin position="171"/>
        <end position="190"/>
    </location>
</feature>
<dbReference type="GO" id="GO:0005886">
    <property type="term" value="C:plasma membrane"/>
    <property type="evidence" value="ECO:0007669"/>
    <property type="project" value="UniProtKB-SubCell"/>
</dbReference>
<keyword evidence="8" id="KW-0997">Cell inner membrane</keyword>
<evidence type="ECO:0000256" key="7">
    <source>
        <dbReference type="ARBA" id="ARBA00023136"/>
    </source>
</evidence>
<dbReference type="SUPFAM" id="SSF103473">
    <property type="entry name" value="MFS general substrate transporter"/>
    <property type="match status" value="1"/>
</dbReference>
<dbReference type="AlphaFoldDB" id="A0A0D0PDC8"/>
<dbReference type="EMBL" id="JXNZ01000121">
    <property type="protein sequence ID" value="KIQ58712.1"/>
    <property type="molecule type" value="Genomic_DNA"/>
</dbReference>
<feature type="transmembrane region" description="Helical" evidence="8">
    <location>
        <begin position="285"/>
        <end position="307"/>
    </location>
</feature>
<feature type="transmembrane region" description="Helical" evidence="8">
    <location>
        <begin position="346"/>
        <end position="367"/>
    </location>
</feature>
<keyword evidence="6 8" id="KW-1133">Transmembrane helix</keyword>
<feature type="transmembrane region" description="Helical" evidence="8">
    <location>
        <begin position="143"/>
        <end position="165"/>
    </location>
</feature>
<evidence type="ECO:0000313" key="11">
    <source>
        <dbReference type="Proteomes" id="UP000032101"/>
    </source>
</evidence>
<evidence type="ECO:0000256" key="1">
    <source>
        <dbReference type="ARBA" id="ARBA00004651"/>
    </source>
</evidence>
<feature type="transmembrane region" description="Helical" evidence="8">
    <location>
        <begin position="373"/>
        <end position="396"/>
    </location>
</feature>
<protein>
    <recommendedName>
        <fullName evidence="8">Bcr/CflA family efflux transporter</fullName>
    </recommendedName>
</protein>
<name>A0A0D0PDC8_PSEFL</name>
<evidence type="ECO:0000256" key="6">
    <source>
        <dbReference type="ARBA" id="ARBA00022989"/>
    </source>
</evidence>
<feature type="transmembrane region" description="Helical" evidence="8">
    <location>
        <begin position="20"/>
        <end position="43"/>
    </location>
</feature>
<keyword evidence="5 8" id="KW-0812">Transmembrane</keyword>
<feature type="transmembrane region" description="Helical" evidence="8">
    <location>
        <begin position="55"/>
        <end position="73"/>
    </location>
</feature>
<dbReference type="PROSITE" id="PS50850">
    <property type="entry name" value="MFS"/>
    <property type="match status" value="1"/>
</dbReference>
<evidence type="ECO:0000256" key="8">
    <source>
        <dbReference type="RuleBase" id="RU365088"/>
    </source>
</evidence>
<dbReference type="GO" id="GO:1990961">
    <property type="term" value="P:xenobiotic detoxification by transmembrane export across the plasma membrane"/>
    <property type="evidence" value="ECO:0007669"/>
    <property type="project" value="InterPro"/>
</dbReference>
<evidence type="ECO:0000256" key="2">
    <source>
        <dbReference type="ARBA" id="ARBA00006236"/>
    </source>
</evidence>
<dbReference type="PANTHER" id="PTHR42718:SF46">
    <property type="entry name" value="BLR6921 PROTEIN"/>
    <property type="match status" value="1"/>
</dbReference>
<dbReference type="GO" id="GO:0042910">
    <property type="term" value="F:xenobiotic transmembrane transporter activity"/>
    <property type="evidence" value="ECO:0007669"/>
    <property type="project" value="InterPro"/>
</dbReference>
<evidence type="ECO:0000256" key="3">
    <source>
        <dbReference type="ARBA" id="ARBA00022448"/>
    </source>
</evidence>
<keyword evidence="4" id="KW-1003">Cell membrane</keyword>
<dbReference type="CDD" id="cd17320">
    <property type="entry name" value="MFS_MdfA_MDR_like"/>
    <property type="match status" value="1"/>
</dbReference>
<dbReference type="Gene3D" id="1.20.1720.10">
    <property type="entry name" value="Multidrug resistance protein D"/>
    <property type="match status" value="1"/>
</dbReference>
<gene>
    <name evidence="10" type="ORF">RL74_14300</name>
</gene>
<organism evidence="10 11">
    <name type="scientific">Pseudomonas fluorescens</name>
    <dbReference type="NCBI Taxonomy" id="294"/>
    <lineage>
        <taxon>Bacteria</taxon>
        <taxon>Pseudomonadati</taxon>
        <taxon>Pseudomonadota</taxon>
        <taxon>Gammaproteobacteria</taxon>
        <taxon>Pseudomonadales</taxon>
        <taxon>Pseudomonadaceae</taxon>
        <taxon>Pseudomonas</taxon>
    </lineage>
</organism>
<evidence type="ECO:0000313" key="10">
    <source>
        <dbReference type="EMBL" id="KIQ58712.1"/>
    </source>
</evidence>
<feature type="transmembrane region" description="Helical" evidence="8">
    <location>
        <begin position="313"/>
        <end position="334"/>
    </location>
</feature>
<sequence>MTTSVSDSTQALQPLTGRTVALLAGLAAIGMLSTNIILPAFPAIGDELGVTTRELGLTLSSFFITFALGQLIVGPLADRYGRQKLVLGGLCIFVVGTVIAGFAPTLEVMIAGRVVQALGVCATSVLSRAIARDLFEGETLARALSLTMVATAAAPGFSPLAGSVLTDTLGWRAIFILVGLAGIALALFYVRGLGETHPADRRAPHSARSVLLAYRRLALDKRFILPAVSMSLLMSGLFASFAAAPAILMKGLGLTSLQTGLYFASTVFVVFAAGMAAPRLAHRHGAAIIALLGIICAMAGGALLLVGPANPSLGGYALSMITFLWGMGLANPLGTAIAMGPFGKEAGMASALLGFVSMAAAALTTWLASVLPFAPVTALGGIQVTACLIALVLFVLRGSLVKQPLRG</sequence>
<dbReference type="InterPro" id="IPR004812">
    <property type="entry name" value="Efflux_drug-R_Bcr/CmlA"/>
</dbReference>
<feature type="domain" description="Major facilitator superfamily (MFS) profile" evidence="9">
    <location>
        <begin position="19"/>
        <end position="398"/>
    </location>
</feature>
<dbReference type="NCBIfam" id="TIGR00710">
    <property type="entry name" value="efflux_Bcr_CflA"/>
    <property type="match status" value="1"/>
</dbReference>